<accession>A0A562TQE8</accession>
<dbReference type="Pfam" id="PF01590">
    <property type="entry name" value="GAF"/>
    <property type="match status" value="1"/>
</dbReference>
<dbReference type="AlphaFoldDB" id="A0A562TQE8"/>
<evidence type="ECO:0000313" key="4">
    <source>
        <dbReference type="Proteomes" id="UP000317010"/>
    </source>
</evidence>
<dbReference type="EMBL" id="VLLI01000016">
    <property type="protein sequence ID" value="TWI95336.1"/>
    <property type="molecule type" value="Genomic_DNA"/>
</dbReference>
<dbReference type="InterPro" id="IPR013656">
    <property type="entry name" value="PAS_4"/>
</dbReference>
<keyword evidence="4" id="KW-1185">Reference proteome</keyword>
<dbReference type="Pfam" id="PF08448">
    <property type="entry name" value="PAS_4"/>
    <property type="match status" value="1"/>
</dbReference>
<dbReference type="Gene3D" id="3.30.450.40">
    <property type="match status" value="1"/>
</dbReference>
<dbReference type="RefSeq" id="WP_144916142.1">
    <property type="nucleotide sequence ID" value="NZ_VLLI01000016.1"/>
</dbReference>
<organism evidence="3 4">
    <name type="scientific">Mucilaginibacter frigoritolerans</name>
    <dbReference type="NCBI Taxonomy" id="652788"/>
    <lineage>
        <taxon>Bacteria</taxon>
        <taxon>Pseudomonadati</taxon>
        <taxon>Bacteroidota</taxon>
        <taxon>Sphingobacteriia</taxon>
        <taxon>Sphingobacteriales</taxon>
        <taxon>Sphingobacteriaceae</taxon>
        <taxon>Mucilaginibacter</taxon>
    </lineage>
</organism>
<dbReference type="InterPro" id="IPR035965">
    <property type="entry name" value="PAS-like_dom_sf"/>
</dbReference>
<dbReference type="SUPFAM" id="SSF55781">
    <property type="entry name" value="GAF domain-like"/>
    <property type="match status" value="1"/>
</dbReference>
<dbReference type="OrthoDB" id="741455at2"/>
<sequence>MNKDLHLQIVEQFENLELEYNKELQQTVEFAAKLCNTPVACITLMDKNTYWIEVKKGIDIAPNNPLELFFFFSMQTIKHKSLFVVKDALEDARFNTHPLVVDKPGIRFYADAPLITHDGRCVGTIGVIDNKPHLLTTQQKLTLKILAKHAIGIIGIKLSLEKLNKSFDKLKNQEQENNLNNEIRLRSMFESLTDAYFLLGKAGEIIDFNRAAYNLVEDKYGEKLTYGYFLPDYLYSAYKDIFISNYHCALKGEKIQQEWLADYGVKGKVWWDCTFEPVSNNGGEIIGVSFVARNIDERKLNEEKIQEQRQRLQKIAKIQSHDYRGPVTTILGLLNLIEEENYLVTKEYLTMLQVAVKRLDEKILEVVSIVDYPRVT</sequence>
<protein>
    <submittedName>
        <fullName evidence="3">GAF domain-containing protein</fullName>
    </submittedName>
</protein>
<dbReference type="SUPFAM" id="SSF47384">
    <property type="entry name" value="Homodimeric domain of signal transducing histidine kinase"/>
    <property type="match status" value="1"/>
</dbReference>
<dbReference type="PANTHER" id="PTHR43102">
    <property type="entry name" value="SLR1143 PROTEIN"/>
    <property type="match status" value="1"/>
</dbReference>
<feature type="domain" description="PAS fold-4" evidence="2">
    <location>
        <begin position="189"/>
        <end position="299"/>
    </location>
</feature>
<name>A0A562TQE8_9SPHI</name>
<evidence type="ECO:0000259" key="1">
    <source>
        <dbReference type="Pfam" id="PF01590"/>
    </source>
</evidence>
<dbReference type="Proteomes" id="UP000317010">
    <property type="component" value="Unassembled WGS sequence"/>
</dbReference>
<dbReference type="Gene3D" id="3.30.450.20">
    <property type="entry name" value="PAS domain"/>
    <property type="match status" value="1"/>
</dbReference>
<proteinExistence type="predicted"/>
<dbReference type="Gene3D" id="1.10.287.130">
    <property type="match status" value="1"/>
</dbReference>
<evidence type="ECO:0000259" key="2">
    <source>
        <dbReference type="Pfam" id="PF08448"/>
    </source>
</evidence>
<dbReference type="InterPro" id="IPR003018">
    <property type="entry name" value="GAF"/>
</dbReference>
<feature type="domain" description="GAF" evidence="1">
    <location>
        <begin position="23"/>
        <end position="150"/>
    </location>
</feature>
<gene>
    <name evidence="3" type="ORF">JN11_04451</name>
</gene>
<dbReference type="InterPro" id="IPR036097">
    <property type="entry name" value="HisK_dim/P_sf"/>
</dbReference>
<dbReference type="PANTHER" id="PTHR43102:SF2">
    <property type="entry name" value="GAF DOMAIN-CONTAINING PROTEIN"/>
    <property type="match status" value="1"/>
</dbReference>
<dbReference type="InterPro" id="IPR029016">
    <property type="entry name" value="GAF-like_dom_sf"/>
</dbReference>
<evidence type="ECO:0000313" key="3">
    <source>
        <dbReference type="EMBL" id="TWI95336.1"/>
    </source>
</evidence>
<dbReference type="SUPFAM" id="SSF55785">
    <property type="entry name" value="PYP-like sensor domain (PAS domain)"/>
    <property type="match status" value="1"/>
</dbReference>
<comment type="caution">
    <text evidence="3">The sequence shown here is derived from an EMBL/GenBank/DDBJ whole genome shotgun (WGS) entry which is preliminary data.</text>
</comment>
<dbReference type="GO" id="GO:0000155">
    <property type="term" value="F:phosphorelay sensor kinase activity"/>
    <property type="evidence" value="ECO:0007669"/>
    <property type="project" value="InterPro"/>
</dbReference>
<reference evidence="3 4" key="1">
    <citation type="submission" date="2019-07" db="EMBL/GenBank/DDBJ databases">
        <title>Genomic Encyclopedia of Archaeal and Bacterial Type Strains, Phase II (KMG-II): from individual species to whole genera.</title>
        <authorList>
            <person name="Goeker M."/>
        </authorList>
    </citation>
    <scope>NUCLEOTIDE SEQUENCE [LARGE SCALE GENOMIC DNA]</scope>
    <source>
        <strain evidence="3 4">ATCC BAA-1854</strain>
    </source>
</reference>